<accession>A0A4Y3NE08</accession>
<reference evidence="1 2" key="1">
    <citation type="submission" date="2019-06" db="EMBL/GenBank/DDBJ databases">
        <title>Whole genome shotgun sequence of Paenarthrobacter aurescens NBRC 12136.</title>
        <authorList>
            <person name="Hosoyama A."/>
            <person name="Uohara A."/>
            <person name="Ohji S."/>
            <person name="Ichikawa N."/>
        </authorList>
    </citation>
    <scope>NUCLEOTIDE SEQUENCE [LARGE SCALE GENOMIC DNA]</scope>
    <source>
        <strain evidence="1 2">NBRC 12136</strain>
    </source>
</reference>
<dbReference type="EMBL" id="BJMD01000001">
    <property type="protein sequence ID" value="GEB17416.1"/>
    <property type="molecule type" value="Genomic_DNA"/>
</dbReference>
<sequence>MVVEQLVTVKQGMQPTFDGVKVGVVKIGIADGAPAIQFWIRTAEQQRKQAFREGQSIALPGAGLLTVTSIRPADDSSAASATLTYDGGHVAD</sequence>
<dbReference type="AlphaFoldDB" id="A0A4Y3NE08"/>
<gene>
    <name evidence="1" type="ORF">AAU01_01710</name>
</gene>
<evidence type="ECO:0000313" key="2">
    <source>
        <dbReference type="Proteomes" id="UP000317715"/>
    </source>
</evidence>
<keyword evidence="2" id="KW-1185">Reference proteome</keyword>
<proteinExistence type="predicted"/>
<evidence type="ECO:0000313" key="1">
    <source>
        <dbReference type="EMBL" id="GEB17416.1"/>
    </source>
</evidence>
<organism evidence="1 2">
    <name type="scientific">Paenarthrobacter aurescens</name>
    <name type="common">Arthrobacter aurescens</name>
    <dbReference type="NCBI Taxonomy" id="43663"/>
    <lineage>
        <taxon>Bacteria</taxon>
        <taxon>Bacillati</taxon>
        <taxon>Actinomycetota</taxon>
        <taxon>Actinomycetes</taxon>
        <taxon>Micrococcales</taxon>
        <taxon>Micrococcaceae</taxon>
        <taxon>Paenarthrobacter</taxon>
    </lineage>
</organism>
<protein>
    <submittedName>
        <fullName evidence="1">Uncharacterized protein</fullName>
    </submittedName>
</protein>
<name>A0A4Y3NE08_PAEAU</name>
<comment type="caution">
    <text evidence="1">The sequence shown here is derived from an EMBL/GenBank/DDBJ whole genome shotgun (WGS) entry which is preliminary data.</text>
</comment>
<dbReference type="Proteomes" id="UP000317715">
    <property type="component" value="Unassembled WGS sequence"/>
</dbReference>